<keyword evidence="2" id="KW-1185">Reference proteome</keyword>
<dbReference type="EMBL" id="CP002026">
    <property type="protein sequence ID" value="ADH89423.1"/>
    <property type="molecule type" value="Genomic_DNA"/>
</dbReference>
<name>D7A165_ANCN5</name>
<organism evidence="1 2">
    <name type="scientific">Ancylobacter novellus (strain ATCC 8093 / DSM 506 / JCM 20403 / CCM 1077 / IAM 12100 / NBRC 12443 / NCIMB 10456)</name>
    <name type="common">Starkeya novella</name>
    <dbReference type="NCBI Taxonomy" id="639283"/>
    <lineage>
        <taxon>Bacteria</taxon>
        <taxon>Pseudomonadati</taxon>
        <taxon>Pseudomonadota</taxon>
        <taxon>Alphaproteobacteria</taxon>
        <taxon>Hyphomicrobiales</taxon>
        <taxon>Xanthobacteraceae</taxon>
        <taxon>Ancylobacter</taxon>
    </lineage>
</organism>
<proteinExistence type="predicted"/>
<gene>
    <name evidence="1" type="ordered locus">Snov_2127</name>
</gene>
<dbReference type="AlphaFoldDB" id="D7A165"/>
<protein>
    <submittedName>
        <fullName evidence="1">Uncharacterized protein</fullName>
    </submittedName>
</protein>
<evidence type="ECO:0000313" key="1">
    <source>
        <dbReference type="EMBL" id="ADH89423.1"/>
    </source>
</evidence>
<dbReference type="Proteomes" id="UP000006633">
    <property type="component" value="Chromosome"/>
</dbReference>
<reference evidence="1 2" key="1">
    <citation type="journal article" date="2012" name="Stand. Genomic Sci.">
        <title>Complete genome sequence of the facultatively chemolithoautotrophic and methylotrophic alpha Proteobacterium Starkeya novella type strain (ATCC 8093(T)).</title>
        <authorList>
            <person name="Kappler U."/>
            <person name="Davenport K."/>
            <person name="Beatson S."/>
            <person name="Lucas S."/>
            <person name="Lapidus A."/>
            <person name="Copeland A."/>
            <person name="Berry K.W."/>
            <person name="Glavina Del Rio T."/>
            <person name="Hammon N."/>
            <person name="Dalin E."/>
            <person name="Tice H."/>
            <person name="Pitluck S."/>
            <person name="Richardson P."/>
            <person name="Bruce D."/>
            <person name="Goodwin L.A."/>
            <person name="Han C."/>
            <person name="Tapia R."/>
            <person name="Detter J.C."/>
            <person name="Chang Y.J."/>
            <person name="Jeffries C.D."/>
            <person name="Land M."/>
            <person name="Hauser L."/>
            <person name="Kyrpides N.C."/>
            <person name="Goker M."/>
            <person name="Ivanova N."/>
            <person name="Klenk H.P."/>
            <person name="Woyke T."/>
        </authorList>
    </citation>
    <scope>NUCLEOTIDE SEQUENCE [LARGE SCALE GENOMIC DNA]</scope>
    <source>
        <strain evidence="2">ATCC 8093 / DSM 506 / JCM 20403 / CCM 1077 / IAM 12100 / NBRC 12443 / NCIMB 10456</strain>
    </source>
</reference>
<accession>D7A165</accession>
<dbReference type="HOGENOM" id="CLU_3189273_0_0_5"/>
<evidence type="ECO:0000313" key="2">
    <source>
        <dbReference type="Proteomes" id="UP000006633"/>
    </source>
</evidence>
<sequence length="46" mass="5131">MEEDELPNKFALIPGLDPGTQPFRLHPVPWVAGSSPAMREEVLSRD</sequence>
<dbReference type="KEGG" id="sno:Snov_2127"/>